<dbReference type="Proteomes" id="UP001165083">
    <property type="component" value="Unassembled WGS sequence"/>
</dbReference>
<gene>
    <name evidence="1" type="ORF">Plil01_000415100</name>
</gene>
<protein>
    <submittedName>
        <fullName evidence="1">Unnamed protein product</fullName>
    </submittedName>
</protein>
<comment type="caution">
    <text evidence="1">The sequence shown here is derived from an EMBL/GenBank/DDBJ whole genome shotgun (WGS) entry which is preliminary data.</text>
</comment>
<sequence>MFDTTIQDANNVALASAALTEMVCSIHLDTVVIAQAVHSGAAFMSSSATALTQASVDCTASLSTKTNNDTDMIIDSSRLSHSYSTDQVFRSTDSTITDEDIDAILAEGEQCTEEMKQNMQVYDKGGMFDFKLDGAGCQNHDGIDYSNERNARKN</sequence>
<evidence type="ECO:0000313" key="1">
    <source>
        <dbReference type="EMBL" id="GMF13703.1"/>
    </source>
</evidence>
<dbReference type="OrthoDB" id="1749448at2759"/>
<dbReference type="EMBL" id="BSXW01000167">
    <property type="protein sequence ID" value="GMF13703.1"/>
    <property type="molecule type" value="Genomic_DNA"/>
</dbReference>
<accession>A0A9W6TIZ6</accession>
<name>A0A9W6TIZ6_9STRA</name>
<evidence type="ECO:0000313" key="2">
    <source>
        <dbReference type="Proteomes" id="UP001165083"/>
    </source>
</evidence>
<dbReference type="AlphaFoldDB" id="A0A9W6TIZ6"/>
<organism evidence="1 2">
    <name type="scientific">Phytophthora lilii</name>
    <dbReference type="NCBI Taxonomy" id="2077276"/>
    <lineage>
        <taxon>Eukaryota</taxon>
        <taxon>Sar</taxon>
        <taxon>Stramenopiles</taxon>
        <taxon>Oomycota</taxon>
        <taxon>Peronosporomycetes</taxon>
        <taxon>Peronosporales</taxon>
        <taxon>Peronosporaceae</taxon>
        <taxon>Phytophthora</taxon>
    </lineage>
</organism>
<keyword evidence="2" id="KW-1185">Reference proteome</keyword>
<reference evidence="1" key="1">
    <citation type="submission" date="2023-04" db="EMBL/GenBank/DDBJ databases">
        <title>Phytophthora lilii NBRC 32176.</title>
        <authorList>
            <person name="Ichikawa N."/>
            <person name="Sato H."/>
            <person name="Tonouchi N."/>
        </authorList>
    </citation>
    <scope>NUCLEOTIDE SEQUENCE</scope>
    <source>
        <strain evidence="1">NBRC 32176</strain>
    </source>
</reference>
<proteinExistence type="predicted"/>